<evidence type="ECO:0000313" key="3">
    <source>
        <dbReference type="Proteomes" id="UP001303222"/>
    </source>
</evidence>
<reference evidence="2" key="1">
    <citation type="journal article" date="2023" name="Mol. Phylogenet. Evol.">
        <title>Genome-scale phylogeny and comparative genomics of the fungal order Sordariales.</title>
        <authorList>
            <person name="Hensen N."/>
            <person name="Bonometti L."/>
            <person name="Westerberg I."/>
            <person name="Brannstrom I.O."/>
            <person name="Guillou S."/>
            <person name="Cros-Aarteil S."/>
            <person name="Calhoun S."/>
            <person name="Haridas S."/>
            <person name="Kuo A."/>
            <person name="Mondo S."/>
            <person name="Pangilinan J."/>
            <person name="Riley R."/>
            <person name="LaButti K."/>
            <person name="Andreopoulos B."/>
            <person name="Lipzen A."/>
            <person name="Chen C."/>
            <person name="Yan M."/>
            <person name="Daum C."/>
            <person name="Ng V."/>
            <person name="Clum A."/>
            <person name="Steindorff A."/>
            <person name="Ohm R.A."/>
            <person name="Martin F."/>
            <person name="Silar P."/>
            <person name="Natvig D.O."/>
            <person name="Lalanne C."/>
            <person name="Gautier V."/>
            <person name="Ament-Velasquez S.L."/>
            <person name="Kruys A."/>
            <person name="Hutchinson M.I."/>
            <person name="Powell A.J."/>
            <person name="Barry K."/>
            <person name="Miller A.N."/>
            <person name="Grigoriev I.V."/>
            <person name="Debuchy R."/>
            <person name="Gladieux P."/>
            <person name="Hiltunen Thoren M."/>
            <person name="Johannesson H."/>
        </authorList>
    </citation>
    <scope>NUCLEOTIDE SEQUENCE</scope>
    <source>
        <strain evidence="2">CBS 626.80</strain>
    </source>
</reference>
<protein>
    <submittedName>
        <fullName evidence="2">Uncharacterized protein</fullName>
    </submittedName>
</protein>
<name>A0AAN6NVJ6_9PEZI</name>
<dbReference type="Proteomes" id="UP001303222">
    <property type="component" value="Unassembled WGS sequence"/>
</dbReference>
<feature type="compositionally biased region" description="Low complexity" evidence="1">
    <location>
        <begin position="28"/>
        <end position="45"/>
    </location>
</feature>
<proteinExistence type="predicted"/>
<accession>A0AAN6NVJ6</accession>
<reference evidence="2" key="2">
    <citation type="submission" date="2023-06" db="EMBL/GenBank/DDBJ databases">
        <authorList>
            <consortium name="Lawrence Berkeley National Laboratory"/>
            <person name="Mondo S.J."/>
            <person name="Hensen N."/>
            <person name="Bonometti L."/>
            <person name="Westerberg I."/>
            <person name="Brannstrom I.O."/>
            <person name="Guillou S."/>
            <person name="Cros-Aarteil S."/>
            <person name="Calhoun S."/>
            <person name="Haridas S."/>
            <person name="Kuo A."/>
            <person name="Pangilinan J."/>
            <person name="Riley R."/>
            <person name="Labutti K."/>
            <person name="Andreopoulos B."/>
            <person name="Lipzen A."/>
            <person name="Chen C."/>
            <person name="Yanf M."/>
            <person name="Daum C."/>
            <person name="Ng V."/>
            <person name="Clum A."/>
            <person name="Steindorff A."/>
            <person name="Ohm R."/>
            <person name="Martin F."/>
            <person name="Silar P."/>
            <person name="Natvig D."/>
            <person name="Lalanne C."/>
            <person name="Gautier V."/>
            <person name="Ament-Velasquez S.L."/>
            <person name="Kruys A."/>
            <person name="Hutchinson M.I."/>
            <person name="Powell A.J."/>
            <person name="Barry K."/>
            <person name="Miller A.N."/>
            <person name="Grigoriev I.V."/>
            <person name="Debuchy R."/>
            <person name="Gladieux P."/>
            <person name="Thoren M.H."/>
            <person name="Johannesson H."/>
        </authorList>
    </citation>
    <scope>NUCLEOTIDE SEQUENCE</scope>
    <source>
        <strain evidence="2">CBS 626.80</strain>
    </source>
</reference>
<comment type="caution">
    <text evidence="2">The sequence shown here is derived from an EMBL/GenBank/DDBJ whole genome shotgun (WGS) entry which is preliminary data.</text>
</comment>
<dbReference type="AlphaFoldDB" id="A0AAN6NVJ6"/>
<keyword evidence="3" id="KW-1185">Reference proteome</keyword>
<dbReference type="EMBL" id="MU859116">
    <property type="protein sequence ID" value="KAK3952852.1"/>
    <property type="molecule type" value="Genomic_DNA"/>
</dbReference>
<evidence type="ECO:0000256" key="1">
    <source>
        <dbReference type="SAM" id="MobiDB-lite"/>
    </source>
</evidence>
<feature type="region of interest" description="Disordered" evidence="1">
    <location>
        <begin position="11"/>
        <end position="52"/>
    </location>
</feature>
<gene>
    <name evidence="2" type="ORF">QBC32DRAFT_211602</name>
</gene>
<sequence>MTDICYCDMGEHPEAKQPDGSNGVLHIPCSPNSSTSSLTETTQEEPSSRTPIIPRNFVWRLQGGRRASSSTNSTEPDQEDAMAALDVVAMDGPISGVLRDSFDPWNRHSHRRHKGGGKGSVHGHDNDDEICKGCIKISRARASTALRDRKRAGSHGELVPFTYISFLVLPGIPYDLFTAPITLSLICTDR</sequence>
<evidence type="ECO:0000313" key="2">
    <source>
        <dbReference type="EMBL" id="KAK3952852.1"/>
    </source>
</evidence>
<organism evidence="2 3">
    <name type="scientific">Pseudoneurospora amorphoporcata</name>
    <dbReference type="NCBI Taxonomy" id="241081"/>
    <lineage>
        <taxon>Eukaryota</taxon>
        <taxon>Fungi</taxon>
        <taxon>Dikarya</taxon>
        <taxon>Ascomycota</taxon>
        <taxon>Pezizomycotina</taxon>
        <taxon>Sordariomycetes</taxon>
        <taxon>Sordariomycetidae</taxon>
        <taxon>Sordariales</taxon>
        <taxon>Sordariaceae</taxon>
        <taxon>Pseudoneurospora</taxon>
    </lineage>
</organism>